<sequence length="408" mass="44181">MHSLTRAALALTLAALAWIGTGAPQAHAQNLFAPAIKVNDNVITRYELEQRARMLQLFRSPGDPESTARDQLIEDRLKLDAGTAAGLRPTSEEIEAGMEEFAGRADMSAEELINALNGAGVAEQTFRDFIIVGVTWRQLVRARFAPRVEVSEREIDRALGQTGAGSVRVLLAEIIIAAEPGQEAAAEARAREIAQITTPGAFSAAARRHSASESRGRGGQLGWQTVSDLPPAIQSRVLGLAPGQVSEPIPIPGGIALFQMRAIEEGRVAEPEYAAIEYAAYYIDGGRSDQALARAQKIRDSIDTCDDLYGIAKGEPENVLDRGAKKPEELPADIAAELARLDRHEVSTALTRANGQTLVFLMLCGRTPAIAEDISRENVMLSLQNRRLESFANGYLEQLRAEARIIEK</sequence>
<dbReference type="GO" id="GO:0003755">
    <property type="term" value="F:peptidyl-prolyl cis-trans isomerase activity"/>
    <property type="evidence" value="ECO:0007669"/>
    <property type="project" value="UniProtKB-KW"/>
</dbReference>
<evidence type="ECO:0000259" key="7">
    <source>
        <dbReference type="PROSITE" id="PS50198"/>
    </source>
</evidence>
<dbReference type="SUPFAM" id="SSF109998">
    <property type="entry name" value="Triger factor/SurA peptide-binding domain-like"/>
    <property type="match status" value="1"/>
</dbReference>
<keyword evidence="9" id="KW-1185">Reference proteome</keyword>
<dbReference type="PANTHER" id="PTHR47637:SF1">
    <property type="entry name" value="CHAPERONE SURA"/>
    <property type="match status" value="1"/>
</dbReference>
<dbReference type="AlphaFoldDB" id="A0A5A9ZCS8"/>
<evidence type="ECO:0000256" key="2">
    <source>
        <dbReference type="ARBA" id="ARBA00022729"/>
    </source>
</evidence>
<keyword evidence="5 8" id="KW-0413">Isomerase</keyword>
<dbReference type="Gene3D" id="1.10.4030.10">
    <property type="entry name" value="Porin chaperone SurA, peptide-binding domain"/>
    <property type="match status" value="1"/>
</dbReference>
<evidence type="ECO:0000256" key="5">
    <source>
        <dbReference type="PROSITE-ProRule" id="PRU00278"/>
    </source>
</evidence>
<name>A0A5A9ZCS8_9RHOB</name>
<dbReference type="InterPro" id="IPR027304">
    <property type="entry name" value="Trigger_fact/SurA_dom_sf"/>
</dbReference>
<evidence type="ECO:0000256" key="6">
    <source>
        <dbReference type="SAM" id="SignalP"/>
    </source>
</evidence>
<dbReference type="EMBL" id="VINQ01000008">
    <property type="protein sequence ID" value="KAA0914792.1"/>
    <property type="molecule type" value="Genomic_DNA"/>
</dbReference>
<keyword evidence="2 6" id="KW-0732">Signal</keyword>
<keyword evidence="5" id="KW-0697">Rotamase</keyword>
<dbReference type="InterPro" id="IPR046357">
    <property type="entry name" value="PPIase_dom_sf"/>
</dbReference>
<reference evidence="8 9" key="1">
    <citation type="submission" date="2019-07" db="EMBL/GenBank/DDBJ databases">
        <title>Aquicoccus porphyridii gen. nov., sp. nov., isolated from a small marine red alga, Porphyridium marinum.</title>
        <authorList>
            <person name="Liu L."/>
        </authorList>
    </citation>
    <scope>NUCLEOTIDE SEQUENCE [LARGE SCALE GENOMIC DNA]</scope>
    <source>
        <strain evidence="8 9">L1 8-17</strain>
    </source>
</reference>
<comment type="caution">
    <text evidence="8">The sequence shown here is derived from an EMBL/GenBank/DDBJ whole genome shotgun (WGS) entry which is preliminary data.</text>
</comment>
<feature type="chain" id="PRO_5022886527" description="Parvulin-like PPIase" evidence="6">
    <location>
        <begin position="29"/>
        <end position="408"/>
    </location>
</feature>
<evidence type="ECO:0000313" key="9">
    <source>
        <dbReference type="Proteomes" id="UP000325291"/>
    </source>
</evidence>
<accession>A0A5A9ZCS8</accession>
<proteinExistence type="predicted"/>
<feature type="domain" description="PpiC" evidence="7">
    <location>
        <begin position="166"/>
        <end position="262"/>
    </location>
</feature>
<evidence type="ECO:0000256" key="1">
    <source>
        <dbReference type="ARBA" id="ARBA00018370"/>
    </source>
</evidence>
<gene>
    <name evidence="8" type="ORF">FLO80_11900</name>
</gene>
<dbReference type="PROSITE" id="PS01096">
    <property type="entry name" value="PPIC_PPIASE_1"/>
    <property type="match status" value="1"/>
</dbReference>
<dbReference type="InterPro" id="IPR050280">
    <property type="entry name" value="OMP_Chaperone_SurA"/>
</dbReference>
<organism evidence="8 9">
    <name type="scientific">Aquicoccus porphyridii</name>
    <dbReference type="NCBI Taxonomy" id="1852029"/>
    <lineage>
        <taxon>Bacteria</taxon>
        <taxon>Pseudomonadati</taxon>
        <taxon>Pseudomonadota</taxon>
        <taxon>Alphaproteobacteria</taxon>
        <taxon>Rhodobacterales</taxon>
        <taxon>Paracoccaceae</taxon>
        <taxon>Aquicoccus</taxon>
    </lineage>
</organism>
<evidence type="ECO:0000256" key="3">
    <source>
        <dbReference type="ARBA" id="ARBA00030642"/>
    </source>
</evidence>
<feature type="signal peptide" evidence="6">
    <location>
        <begin position="1"/>
        <end position="28"/>
    </location>
</feature>
<dbReference type="Gene3D" id="3.10.50.40">
    <property type="match status" value="1"/>
</dbReference>
<dbReference type="PROSITE" id="PS50198">
    <property type="entry name" value="PPIC_PPIASE_2"/>
    <property type="match status" value="1"/>
</dbReference>
<protein>
    <recommendedName>
        <fullName evidence="1">Parvulin-like PPIase</fullName>
    </recommendedName>
    <alternativeName>
        <fullName evidence="3">Peptidyl-prolyl cis-trans isomerase plp</fullName>
    </alternativeName>
    <alternativeName>
        <fullName evidence="4">Rotamase plp</fullName>
    </alternativeName>
</protein>
<evidence type="ECO:0000256" key="4">
    <source>
        <dbReference type="ARBA" id="ARBA00031484"/>
    </source>
</evidence>
<dbReference type="SUPFAM" id="SSF54534">
    <property type="entry name" value="FKBP-like"/>
    <property type="match status" value="1"/>
</dbReference>
<evidence type="ECO:0000313" key="8">
    <source>
        <dbReference type="EMBL" id="KAA0914792.1"/>
    </source>
</evidence>
<dbReference type="Pfam" id="PF00639">
    <property type="entry name" value="Rotamase"/>
    <property type="match status" value="1"/>
</dbReference>
<dbReference type="Proteomes" id="UP000325291">
    <property type="component" value="Unassembled WGS sequence"/>
</dbReference>
<dbReference type="InterPro" id="IPR000297">
    <property type="entry name" value="PPIase_PpiC"/>
</dbReference>
<dbReference type="InterPro" id="IPR023058">
    <property type="entry name" value="PPIase_PpiC_CS"/>
</dbReference>
<dbReference type="PANTHER" id="PTHR47637">
    <property type="entry name" value="CHAPERONE SURA"/>
    <property type="match status" value="1"/>
</dbReference>